<protein>
    <recommendedName>
        <fullName evidence="3">C6 transcription factor</fullName>
    </recommendedName>
</protein>
<evidence type="ECO:0000313" key="1">
    <source>
        <dbReference type="EMBL" id="KAL2802077.1"/>
    </source>
</evidence>
<dbReference type="Proteomes" id="UP001610334">
    <property type="component" value="Unassembled WGS sequence"/>
</dbReference>
<comment type="caution">
    <text evidence="1">The sequence shown here is derived from an EMBL/GenBank/DDBJ whole genome shotgun (WGS) entry which is preliminary data.</text>
</comment>
<keyword evidence="2" id="KW-1185">Reference proteome</keyword>
<dbReference type="PANTHER" id="PTHR37540">
    <property type="entry name" value="TRANSCRIPTION FACTOR (ACR-2), PUTATIVE-RELATED-RELATED"/>
    <property type="match status" value="1"/>
</dbReference>
<evidence type="ECO:0000313" key="2">
    <source>
        <dbReference type="Proteomes" id="UP001610334"/>
    </source>
</evidence>
<accession>A0ABR4GSR5</accession>
<sequence length="454" mass="50223">MAGNFKFIVMQAPDDAKDRATTRLARSHAVKAALANKRRQQQLSGDNFPITTLGNPHYAKKKTKGCRRTSISPILLQLPGALDPFQTLAVDSTRLQVLLGDVRARQAPEPVFSVAEELAFQSFHSVFRTGFDDPALVNAIMLSLAFAVTGNLDRECLRYQGQAMAYLRERMDSLDEATSEATIGAILLLTGVVARLGLTSQVELHMGAVKRLLKICRTKGIYLTPGIKRAIFWQDLNSSILAGSGRLVDHTTFTELLWTRDPFVPNFYQLPPGFQTLSHLLGEEFVSVLEDLHALHCVRDVRNGGRADAMFMLHINNHTASVQSRLAALSDLSELQECCRLAAYLCSVMVCCKVWCELVIPSHISSELLHNIHRATESGIWAENPELLVWLLYIGGAFAPTGTTRSAYLTLLRSKNTVSLHSSGTGLRILLKKFIWSDKAFVAPTRALFEEAFG</sequence>
<gene>
    <name evidence="1" type="ORF">BJX63DRAFT_426334</name>
</gene>
<name>A0ABR4GSR5_9EURO</name>
<proteinExistence type="predicted"/>
<evidence type="ECO:0008006" key="3">
    <source>
        <dbReference type="Google" id="ProtNLM"/>
    </source>
</evidence>
<reference evidence="1 2" key="1">
    <citation type="submission" date="2024-07" db="EMBL/GenBank/DDBJ databases">
        <title>Section-level genome sequencing and comparative genomics of Aspergillus sections Usti and Cavernicolus.</title>
        <authorList>
            <consortium name="Lawrence Berkeley National Laboratory"/>
            <person name="Nybo J.L."/>
            <person name="Vesth T.C."/>
            <person name="Theobald S."/>
            <person name="Frisvad J.C."/>
            <person name="Larsen T.O."/>
            <person name="Kjaerboelling I."/>
            <person name="Rothschild-Mancinelli K."/>
            <person name="Lyhne E.K."/>
            <person name="Kogle M.E."/>
            <person name="Barry K."/>
            <person name="Clum A."/>
            <person name="Na H."/>
            <person name="Ledsgaard L."/>
            <person name="Lin J."/>
            <person name="Lipzen A."/>
            <person name="Kuo A."/>
            <person name="Riley R."/>
            <person name="Mondo S."/>
            <person name="Labutti K."/>
            <person name="Haridas S."/>
            <person name="Pangalinan J."/>
            <person name="Salamov A.A."/>
            <person name="Simmons B.A."/>
            <person name="Magnuson J.K."/>
            <person name="Chen J."/>
            <person name="Drula E."/>
            <person name="Henrissat B."/>
            <person name="Wiebenga A."/>
            <person name="Lubbers R.J."/>
            <person name="Gomes A.C."/>
            <person name="Makela M.R."/>
            <person name="Stajich J."/>
            <person name="Grigoriev I.V."/>
            <person name="Mortensen U.H."/>
            <person name="De Vries R.P."/>
            <person name="Baker S.E."/>
            <person name="Andersen M.R."/>
        </authorList>
    </citation>
    <scope>NUCLEOTIDE SEQUENCE [LARGE SCALE GENOMIC DNA]</scope>
    <source>
        <strain evidence="1 2">CBS 588.65</strain>
    </source>
</reference>
<dbReference type="PANTHER" id="PTHR37540:SF5">
    <property type="entry name" value="TRANSCRIPTION FACTOR DOMAIN-CONTAINING PROTEIN"/>
    <property type="match status" value="1"/>
</dbReference>
<organism evidence="1 2">
    <name type="scientific">Aspergillus granulosus</name>
    <dbReference type="NCBI Taxonomy" id="176169"/>
    <lineage>
        <taxon>Eukaryota</taxon>
        <taxon>Fungi</taxon>
        <taxon>Dikarya</taxon>
        <taxon>Ascomycota</taxon>
        <taxon>Pezizomycotina</taxon>
        <taxon>Eurotiomycetes</taxon>
        <taxon>Eurotiomycetidae</taxon>
        <taxon>Eurotiales</taxon>
        <taxon>Aspergillaceae</taxon>
        <taxon>Aspergillus</taxon>
        <taxon>Aspergillus subgen. Nidulantes</taxon>
    </lineage>
</organism>
<dbReference type="EMBL" id="JBFXLT010000211">
    <property type="protein sequence ID" value="KAL2802077.1"/>
    <property type="molecule type" value="Genomic_DNA"/>
</dbReference>